<gene>
    <name evidence="2" type="ORF">AG1IA_00970</name>
</gene>
<name>L8X472_THACA</name>
<dbReference type="Proteomes" id="UP000011668">
    <property type="component" value="Unassembled WGS sequence"/>
</dbReference>
<keyword evidence="3" id="KW-1185">Reference proteome</keyword>
<evidence type="ECO:0000256" key="1">
    <source>
        <dbReference type="SAM" id="MobiDB-lite"/>
    </source>
</evidence>
<sequence>MMMTMRARERENTILLERTVRDANPIPSGKTQITLVPRDREGCGSSPSAQQIGQPPGAQHRGWSDE</sequence>
<evidence type="ECO:0000313" key="2">
    <source>
        <dbReference type="EMBL" id="ELU45015.1"/>
    </source>
</evidence>
<organism evidence="2 3">
    <name type="scientific">Thanatephorus cucumeris (strain AG1-IA)</name>
    <name type="common">Rice sheath blight fungus</name>
    <name type="synonym">Rhizoctonia solani</name>
    <dbReference type="NCBI Taxonomy" id="983506"/>
    <lineage>
        <taxon>Eukaryota</taxon>
        <taxon>Fungi</taxon>
        <taxon>Dikarya</taxon>
        <taxon>Basidiomycota</taxon>
        <taxon>Agaricomycotina</taxon>
        <taxon>Agaricomycetes</taxon>
        <taxon>Cantharellales</taxon>
        <taxon>Ceratobasidiaceae</taxon>
        <taxon>Rhizoctonia</taxon>
        <taxon>Rhizoctonia solani AG-1</taxon>
    </lineage>
</organism>
<comment type="caution">
    <text evidence="2">The sequence shown here is derived from an EMBL/GenBank/DDBJ whole genome shotgun (WGS) entry which is preliminary data.</text>
</comment>
<feature type="region of interest" description="Disordered" evidence="1">
    <location>
        <begin position="24"/>
        <end position="66"/>
    </location>
</feature>
<protein>
    <submittedName>
        <fullName evidence="2">Uncharacterized protein</fullName>
    </submittedName>
</protein>
<evidence type="ECO:0000313" key="3">
    <source>
        <dbReference type="Proteomes" id="UP000011668"/>
    </source>
</evidence>
<dbReference type="EMBL" id="AFRT01000225">
    <property type="protein sequence ID" value="ELU45015.1"/>
    <property type="molecule type" value="Genomic_DNA"/>
</dbReference>
<proteinExistence type="predicted"/>
<accession>L8X472</accession>
<dbReference type="HOGENOM" id="CLU_2832922_0_0_1"/>
<dbReference type="AlphaFoldDB" id="L8X472"/>
<reference evidence="2 3" key="1">
    <citation type="journal article" date="2013" name="Nat. Commun.">
        <title>The evolution and pathogenic mechanisms of the rice sheath blight pathogen.</title>
        <authorList>
            <person name="Zheng A."/>
            <person name="Lin R."/>
            <person name="Xu L."/>
            <person name="Qin P."/>
            <person name="Tang C."/>
            <person name="Ai P."/>
            <person name="Zhang D."/>
            <person name="Liu Y."/>
            <person name="Sun Z."/>
            <person name="Feng H."/>
            <person name="Wang Y."/>
            <person name="Chen Y."/>
            <person name="Liang X."/>
            <person name="Fu R."/>
            <person name="Li Q."/>
            <person name="Zhang J."/>
            <person name="Yu X."/>
            <person name="Xie Z."/>
            <person name="Ding L."/>
            <person name="Guan P."/>
            <person name="Tang J."/>
            <person name="Liang Y."/>
            <person name="Wang S."/>
            <person name="Deng Q."/>
            <person name="Li S."/>
            <person name="Zhu J."/>
            <person name="Wang L."/>
            <person name="Liu H."/>
            <person name="Li P."/>
        </authorList>
    </citation>
    <scope>NUCLEOTIDE SEQUENCE [LARGE SCALE GENOMIC DNA]</scope>
    <source>
        <strain evidence="3">AG-1 IA</strain>
    </source>
</reference>